<keyword evidence="5" id="KW-1185">Reference proteome</keyword>
<dbReference type="GO" id="GO:0051445">
    <property type="term" value="P:regulation of meiotic cell cycle"/>
    <property type="evidence" value="ECO:0000318"/>
    <property type="project" value="GO_Central"/>
</dbReference>
<dbReference type="GO" id="GO:0005524">
    <property type="term" value="F:ATP binding"/>
    <property type="evidence" value="ECO:0007669"/>
    <property type="project" value="UniProtKB-KW"/>
</dbReference>
<dbReference type="PANTHER" id="PTHR24056">
    <property type="entry name" value="CELL DIVISION PROTEIN KINASE"/>
    <property type="match status" value="1"/>
</dbReference>
<feature type="domain" description="Protein kinase" evidence="3">
    <location>
        <begin position="5"/>
        <end position="259"/>
    </location>
</feature>
<dbReference type="GO" id="GO:0005737">
    <property type="term" value="C:cytoplasm"/>
    <property type="evidence" value="ECO:0000318"/>
    <property type="project" value="GO_Central"/>
</dbReference>
<keyword evidence="4" id="KW-0132">Cell division</keyword>
<dbReference type="AlphaFoldDB" id="B9RL43"/>
<evidence type="ECO:0000313" key="4">
    <source>
        <dbReference type="EMBL" id="EEF47958.1"/>
    </source>
</evidence>
<reference evidence="5" key="1">
    <citation type="journal article" date="2010" name="Nat. Biotechnol.">
        <title>Draft genome sequence of the oilseed species Ricinus communis.</title>
        <authorList>
            <person name="Chan A.P."/>
            <person name="Crabtree J."/>
            <person name="Zhao Q."/>
            <person name="Lorenzi H."/>
            <person name="Orvis J."/>
            <person name="Puiu D."/>
            <person name="Melake-Berhan A."/>
            <person name="Jones K.M."/>
            <person name="Redman J."/>
            <person name="Chen G."/>
            <person name="Cahoon E.B."/>
            <person name="Gedil M."/>
            <person name="Stanke M."/>
            <person name="Haas B.J."/>
            <person name="Wortman J.R."/>
            <person name="Fraser-Liggett C.M."/>
            <person name="Ravel J."/>
            <person name="Rabinowicz P.D."/>
        </authorList>
    </citation>
    <scope>NUCLEOTIDE SEQUENCE [LARGE SCALE GENOMIC DNA]</scope>
    <source>
        <strain evidence="5">cv. Hale</strain>
    </source>
</reference>
<dbReference type="GO" id="GO:0008353">
    <property type="term" value="F:RNA polymerase II CTD heptapeptide repeat kinase activity"/>
    <property type="evidence" value="ECO:0007669"/>
    <property type="project" value="UniProtKB-EC"/>
</dbReference>
<dbReference type="GO" id="GO:0004693">
    <property type="term" value="F:cyclin-dependent protein serine/threonine kinase activity"/>
    <property type="evidence" value="ECO:0000318"/>
    <property type="project" value="GO_Central"/>
</dbReference>
<dbReference type="InterPro" id="IPR000719">
    <property type="entry name" value="Prot_kinase_dom"/>
</dbReference>
<dbReference type="GO" id="GO:0000307">
    <property type="term" value="C:cyclin-dependent protein kinase holoenzyme complex"/>
    <property type="evidence" value="ECO:0000318"/>
    <property type="project" value="GO_Central"/>
</dbReference>
<keyword evidence="1" id="KW-0547">Nucleotide-binding</keyword>
<evidence type="ECO:0000256" key="1">
    <source>
        <dbReference type="ARBA" id="ARBA00022741"/>
    </source>
</evidence>
<proteinExistence type="predicted"/>
<dbReference type="Proteomes" id="UP000008311">
    <property type="component" value="Unassembled WGS sequence"/>
</dbReference>
<dbReference type="GO" id="GO:0030332">
    <property type="term" value="F:cyclin binding"/>
    <property type="evidence" value="ECO:0000318"/>
    <property type="project" value="GO_Central"/>
</dbReference>
<dbReference type="PANTHER" id="PTHR24056:SF540">
    <property type="entry name" value="PROTEIN KINASE DOMAIN-CONTAINING PROTEIN"/>
    <property type="match status" value="1"/>
</dbReference>
<accession>B9RL43</accession>
<dbReference type="EMBL" id="EQ973786">
    <property type="protein sequence ID" value="EEF47958.1"/>
    <property type="molecule type" value="Genomic_DNA"/>
</dbReference>
<name>B9RL43_RICCO</name>
<dbReference type="Pfam" id="PF00069">
    <property type="entry name" value="Pkinase"/>
    <property type="match status" value="1"/>
</dbReference>
<organism evidence="4 5">
    <name type="scientific">Ricinus communis</name>
    <name type="common">Castor bean</name>
    <dbReference type="NCBI Taxonomy" id="3988"/>
    <lineage>
        <taxon>Eukaryota</taxon>
        <taxon>Viridiplantae</taxon>
        <taxon>Streptophyta</taxon>
        <taxon>Embryophyta</taxon>
        <taxon>Tracheophyta</taxon>
        <taxon>Spermatophyta</taxon>
        <taxon>Magnoliopsida</taxon>
        <taxon>eudicotyledons</taxon>
        <taxon>Gunneridae</taxon>
        <taxon>Pentapetalae</taxon>
        <taxon>rosids</taxon>
        <taxon>fabids</taxon>
        <taxon>Malpighiales</taxon>
        <taxon>Euphorbiaceae</taxon>
        <taxon>Acalyphoideae</taxon>
        <taxon>Acalypheae</taxon>
        <taxon>Ricinus</taxon>
    </lineage>
</organism>
<dbReference type="Gene3D" id="1.10.510.10">
    <property type="entry name" value="Transferase(Phosphotransferase) domain 1"/>
    <property type="match status" value="1"/>
</dbReference>
<evidence type="ECO:0000259" key="3">
    <source>
        <dbReference type="PROSITE" id="PS50011"/>
    </source>
</evidence>
<dbReference type="PROSITE" id="PS50011">
    <property type="entry name" value="PROTEIN_KINASE_DOM"/>
    <property type="match status" value="1"/>
</dbReference>
<dbReference type="InParanoid" id="B9RL43"/>
<dbReference type="GO" id="GO:0051301">
    <property type="term" value="P:cell division"/>
    <property type="evidence" value="ECO:0007669"/>
    <property type="project" value="UniProtKB-KW"/>
</dbReference>
<evidence type="ECO:0000313" key="5">
    <source>
        <dbReference type="Proteomes" id="UP000008311"/>
    </source>
</evidence>
<keyword evidence="4" id="KW-0131">Cell cycle</keyword>
<dbReference type="STRING" id="3988.B9RL43"/>
<dbReference type="GO" id="GO:0000082">
    <property type="term" value="P:G1/S transition of mitotic cell cycle"/>
    <property type="evidence" value="ECO:0000318"/>
    <property type="project" value="GO_Central"/>
</dbReference>
<evidence type="ECO:0000256" key="2">
    <source>
        <dbReference type="ARBA" id="ARBA00022840"/>
    </source>
</evidence>
<dbReference type="GO" id="GO:0010468">
    <property type="term" value="P:regulation of gene expression"/>
    <property type="evidence" value="ECO:0000318"/>
    <property type="project" value="GO_Central"/>
</dbReference>
<dbReference type="Gene3D" id="3.30.200.20">
    <property type="entry name" value="Phosphorylase Kinase, domain 1"/>
    <property type="match status" value="1"/>
</dbReference>
<dbReference type="GO" id="GO:0005634">
    <property type="term" value="C:nucleus"/>
    <property type="evidence" value="ECO:0000318"/>
    <property type="project" value="GO_Central"/>
</dbReference>
<dbReference type="EC" id="2.7.11.23" evidence="4"/>
<dbReference type="SUPFAM" id="SSF56112">
    <property type="entry name" value="Protein kinase-like (PK-like)"/>
    <property type="match status" value="1"/>
</dbReference>
<keyword evidence="2" id="KW-0067">ATP-binding</keyword>
<dbReference type="InterPro" id="IPR050108">
    <property type="entry name" value="CDK"/>
</dbReference>
<keyword evidence="4" id="KW-0418">Kinase</keyword>
<protein>
    <submittedName>
        <fullName evidence="4">Cell division protein kinase, putative</fullName>
        <ecNumber evidence="4">2.7.11.23</ecNumber>
    </submittedName>
</protein>
<dbReference type="GO" id="GO:0010389">
    <property type="term" value="P:regulation of G2/M transition of mitotic cell cycle"/>
    <property type="evidence" value="ECO:0000318"/>
    <property type="project" value="GO_Central"/>
</dbReference>
<dbReference type="InterPro" id="IPR011009">
    <property type="entry name" value="Kinase-like_dom_sf"/>
</dbReference>
<sequence>MTKQYEEIDYIARGDYKCMLYKCRDTRTFKVEVVKRIAIPDALEGIPGPLLKEISLLQEFDHPNIAKLLEVNNAEKNLDLVFEFMDNNLHDCIRKQPRDVAAHHRAILFQILSGLSYYHSRTVFGLDLKRNRILVDMRRGTVKIADFGERAIQMVFANQSQVNSLIYRAPETILGSTEYSGSVDIWAAGCIFYEMFMSKPLFSGLTDYQTLFEIFRYFGVPTNETWPGVSSLQFYDLHTSRFAMLPYIKKALLPYHSTVIEDAGFDLLTFKEDMFCFVWSSGREISLAQIGDTRGQVRKRWSKSSVILGQKEHHGMEKKSFLTLSA</sequence>
<dbReference type="eggNOG" id="KOG0594">
    <property type="taxonomic scope" value="Eukaryota"/>
</dbReference>
<gene>
    <name evidence="4" type="ORF">RCOM_0945420</name>
</gene>
<keyword evidence="4" id="KW-0808">Transferase</keyword>
<dbReference type="GO" id="GO:0007165">
    <property type="term" value="P:signal transduction"/>
    <property type="evidence" value="ECO:0000318"/>
    <property type="project" value="GO_Central"/>
</dbReference>